<gene>
    <name evidence="1" type="ORF">FF125_05430</name>
</gene>
<dbReference type="EMBL" id="CP040749">
    <property type="protein sequence ID" value="QCX37902.1"/>
    <property type="molecule type" value="Genomic_DNA"/>
</dbReference>
<accession>A0A5B7TTE3</accession>
<dbReference type="RefSeq" id="WP_138948824.1">
    <property type="nucleotide sequence ID" value="NZ_CP040749.1"/>
</dbReference>
<protein>
    <submittedName>
        <fullName evidence="1">Crp/Fnr family transcriptional regulator</fullName>
    </submittedName>
</protein>
<dbReference type="InterPro" id="IPR018490">
    <property type="entry name" value="cNMP-bd_dom_sf"/>
</dbReference>
<dbReference type="Proteomes" id="UP000306229">
    <property type="component" value="Chromosome"/>
</dbReference>
<dbReference type="Gene3D" id="2.60.120.10">
    <property type="entry name" value="Jelly Rolls"/>
    <property type="match status" value="1"/>
</dbReference>
<evidence type="ECO:0000313" key="1">
    <source>
        <dbReference type="EMBL" id="QCX37902.1"/>
    </source>
</evidence>
<dbReference type="KEGG" id="fbe:FF125_05430"/>
<keyword evidence="2" id="KW-1185">Reference proteome</keyword>
<dbReference type="InterPro" id="IPR014710">
    <property type="entry name" value="RmlC-like_jellyroll"/>
</dbReference>
<evidence type="ECO:0000313" key="2">
    <source>
        <dbReference type="Proteomes" id="UP000306229"/>
    </source>
</evidence>
<reference evidence="1 2" key="1">
    <citation type="submission" date="2019-05" db="EMBL/GenBank/DDBJ databases">
        <title>Algicella ahnfeltiae gen. nov., sp. nov., a novel marine bacterium of the family Flavobacteriaceae isolated from a red alga.</title>
        <authorList>
            <person name="Nedashkovskaya O.I."/>
            <person name="Kukhlevskiy A.D."/>
            <person name="Kim S.-G."/>
            <person name="Zhukova N.V."/>
            <person name="Mikhailov V.V."/>
        </authorList>
    </citation>
    <scope>NUCLEOTIDE SEQUENCE [LARGE SCALE GENOMIC DNA]</scope>
    <source>
        <strain evidence="1 2">10Alg115</strain>
    </source>
</reference>
<dbReference type="AlphaFoldDB" id="A0A5B7TTE3"/>
<organism evidence="1 2">
    <name type="scientific">Aureibaculum algae</name>
    <dbReference type="NCBI Taxonomy" id="2584122"/>
    <lineage>
        <taxon>Bacteria</taxon>
        <taxon>Pseudomonadati</taxon>
        <taxon>Bacteroidota</taxon>
        <taxon>Flavobacteriia</taxon>
        <taxon>Flavobacteriales</taxon>
        <taxon>Flavobacteriaceae</taxon>
        <taxon>Aureibaculum</taxon>
    </lineage>
</organism>
<sequence length="190" mass="22081">MYDKLIDHIRHNVCGTSIEKQIIIEYFTPKLFEKKEHFLKQGYICKLAGFVIDGCYRNYMLSTEGKEVNTGFGFENWWLGDVSSFVNQTPSLINTQFLENTTLLTITAKNHLDLLEKSQCFREYTSKLRSKATTASVVKLSRLSESAKIRYKVLLEKYPKIQQRISQRHIASFLQITPEALCRLRKSEIS</sequence>
<dbReference type="SUPFAM" id="SSF51206">
    <property type="entry name" value="cAMP-binding domain-like"/>
    <property type="match status" value="1"/>
</dbReference>
<dbReference type="OrthoDB" id="1092431at2"/>
<proteinExistence type="predicted"/>
<name>A0A5B7TTE3_9FLAO</name>